<comment type="subcellular location">
    <subcellularLocation>
        <location evidence="1">Membrane</location>
        <topology evidence="1">Multi-pass membrane protein</topology>
    </subcellularLocation>
</comment>
<feature type="transmembrane region" description="Helical" evidence="6">
    <location>
        <begin position="97"/>
        <end position="121"/>
    </location>
</feature>
<dbReference type="AlphaFoldDB" id="A0A3S9V235"/>
<name>A0A3S9V235_9BACL</name>
<dbReference type="EMBL" id="CP034346">
    <property type="protein sequence ID" value="AZS16651.1"/>
    <property type="molecule type" value="Genomic_DNA"/>
</dbReference>
<proteinExistence type="inferred from homology"/>
<dbReference type="OrthoDB" id="9802121at2"/>
<dbReference type="Proteomes" id="UP000270678">
    <property type="component" value="Chromosome"/>
</dbReference>
<evidence type="ECO:0000313" key="8">
    <source>
        <dbReference type="Proteomes" id="UP000270678"/>
    </source>
</evidence>
<keyword evidence="5 6" id="KW-0472">Membrane</keyword>
<gene>
    <name evidence="7" type="ORF">EI981_20770</name>
</gene>
<dbReference type="PANTHER" id="PTHR43461:SF1">
    <property type="entry name" value="TRANSMEMBRANE PROTEIN 256"/>
    <property type="match status" value="1"/>
</dbReference>
<dbReference type="RefSeq" id="WP_127001472.1">
    <property type="nucleotide sequence ID" value="NZ_CP034346.1"/>
</dbReference>
<dbReference type="Pfam" id="PF04241">
    <property type="entry name" value="DUF423"/>
    <property type="match status" value="1"/>
</dbReference>
<dbReference type="InterPro" id="IPR006696">
    <property type="entry name" value="DUF423"/>
</dbReference>
<keyword evidence="4 6" id="KW-1133">Transmembrane helix</keyword>
<evidence type="ECO:0000256" key="2">
    <source>
        <dbReference type="ARBA" id="ARBA00009694"/>
    </source>
</evidence>
<evidence type="ECO:0000256" key="1">
    <source>
        <dbReference type="ARBA" id="ARBA00004141"/>
    </source>
</evidence>
<dbReference type="KEGG" id="plut:EI981_20770"/>
<dbReference type="PANTHER" id="PTHR43461">
    <property type="entry name" value="TRANSMEMBRANE PROTEIN 256"/>
    <property type="match status" value="1"/>
</dbReference>
<reference evidence="8" key="1">
    <citation type="submission" date="2018-12" db="EMBL/GenBank/DDBJ databases">
        <title>Complete genome sequence of Paenibacillus sp. MBLB1234.</title>
        <authorList>
            <person name="Nam Y.-D."/>
            <person name="Kang J."/>
            <person name="Chung W.-H."/>
            <person name="Park Y.S."/>
        </authorList>
    </citation>
    <scope>NUCLEOTIDE SEQUENCE [LARGE SCALE GENOMIC DNA]</scope>
    <source>
        <strain evidence="8">MBLB1234</strain>
    </source>
</reference>
<comment type="similarity">
    <text evidence="2">Belongs to the UPF0382 family.</text>
</comment>
<evidence type="ECO:0000313" key="7">
    <source>
        <dbReference type="EMBL" id="AZS16651.1"/>
    </source>
</evidence>
<protein>
    <submittedName>
        <fullName evidence="7">DUF423 domain-containing protein</fullName>
    </submittedName>
</protein>
<evidence type="ECO:0000256" key="3">
    <source>
        <dbReference type="ARBA" id="ARBA00022692"/>
    </source>
</evidence>
<accession>A0A3S9V235</accession>
<feature type="transmembrane region" description="Helical" evidence="6">
    <location>
        <begin position="47"/>
        <end position="64"/>
    </location>
</feature>
<organism evidence="7 8">
    <name type="scientific">Paenibacillus lutimineralis</name>
    <dbReference type="NCBI Taxonomy" id="2707005"/>
    <lineage>
        <taxon>Bacteria</taxon>
        <taxon>Bacillati</taxon>
        <taxon>Bacillota</taxon>
        <taxon>Bacilli</taxon>
        <taxon>Bacillales</taxon>
        <taxon>Paenibacillaceae</taxon>
        <taxon>Paenibacillus</taxon>
    </lineage>
</organism>
<dbReference type="GO" id="GO:0005886">
    <property type="term" value="C:plasma membrane"/>
    <property type="evidence" value="ECO:0007669"/>
    <property type="project" value="TreeGrafter"/>
</dbReference>
<evidence type="ECO:0000256" key="5">
    <source>
        <dbReference type="ARBA" id="ARBA00023136"/>
    </source>
</evidence>
<keyword evidence="8" id="KW-1185">Reference proteome</keyword>
<feature type="transmembrane region" description="Helical" evidence="6">
    <location>
        <begin position="71"/>
        <end position="91"/>
    </location>
</feature>
<keyword evidence="3 6" id="KW-0812">Transmembrane</keyword>
<evidence type="ECO:0000256" key="4">
    <source>
        <dbReference type="ARBA" id="ARBA00022989"/>
    </source>
</evidence>
<sequence>MQRKYAGIGAIIMLLSVALGAFGAHVLKSIIGEESLGTFETGVHYQMIHGIGMILASIAAAFGGSANKWRWANILFLIGTILFSGSLYLLALTGWKWFGPITPLGGVSFIAGWLMFILAAWDKTQQNSNK</sequence>
<evidence type="ECO:0000256" key="6">
    <source>
        <dbReference type="SAM" id="Phobius"/>
    </source>
</evidence>